<evidence type="ECO:0000313" key="3">
    <source>
        <dbReference type="Proteomes" id="UP000198553"/>
    </source>
</evidence>
<protein>
    <submittedName>
        <fullName evidence="2">ParE toxin of type II toxin-antitoxin system, parDE</fullName>
    </submittedName>
</protein>
<reference evidence="3" key="1">
    <citation type="submission" date="2016-10" db="EMBL/GenBank/DDBJ databases">
        <authorList>
            <person name="Varghese N."/>
            <person name="Submissions S."/>
        </authorList>
    </citation>
    <scope>NUCLEOTIDE SEQUENCE [LARGE SCALE GENOMIC DNA]</scope>
    <source>
        <strain evidence="3">B48,IBRC-M 10115,DSM 25386,CECT 8001</strain>
    </source>
</reference>
<name>A0A1H8D396_9BACI</name>
<dbReference type="EMBL" id="FOBW01000008">
    <property type="protein sequence ID" value="SEN01773.1"/>
    <property type="molecule type" value="Genomic_DNA"/>
</dbReference>
<dbReference type="AlphaFoldDB" id="A0A1H8D396"/>
<evidence type="ECO:0000313" key="2">
    <source>
        <dbReference type="EMBL" id="SEN01773.1"/>
    </source>
</evidence>
<dbReference type="InterPro" id="IPR007712">
    <property type="entry name" value="RelE/ParE_toxin"/>
</dbReference>
<sequence>MYDRHVSWPPAVREKLLQFRSERFTPEETLDFISNFIIETEDLLKNRIIGKTYTEEFGIYKGITRVVIKRFRVYYKVIENDVVILAILFPGES</sequence>
<dbReference type="Gene3D" id="3.30.2310.20">
    <property type="entry name" value="RelE-like"/>
    <property type="match status" value="1"/>
</dbReference>
<dbReference type="InterPro" id="IPR035093">
    <property type="entry name" value="RelE/ParE_toxin_dom_sf"/>
</dbReference>
<dbReference type="OrthoDB" id="2621090at2"/>
<accession>A0A1H8D396</accession>
<organism evidence="2 3">
    <name type="scientific">Mesobacillus persicus</name>
    <dbReference type="NCBI Taxonomy" id="930146"/>
    <lineage>
        <taxon>Bacteria</taxon>
        <taxon>Bacillati</taxon>
        <taxon>Bacillota</taxon>
        <taxon>Bacilli</taxon>
        <taxon>Bacillales</taxon>
        <taxon>Bacillaceae</taxon>
        <taxon>Mesobacillus</taxon>
    </lineage>
</organism>
<keyword evidence="1" id="KW-1277">Toxin-antitoxin system</keyword>
<dbReference type="Pfam" id="PF05016">
    <property type="entry name" value="ParE_toxin"/>
    <property type="match status" value="1"/>
</dbReference>
<evidence type="ECO:0000256" key="1">
    <source>
        <dbReference type="ARBA" id="ARBA00022649"/>
    </source>
</evidence>
<dbReference type="STRING" id="930146.SAMN05192533_10862"/>
<gene>
    <name evidence="2" type="ORF">SAMN05192533_10862</name>
</gene>
<keyword evidence="3" id="KW-1185">Reference proteome</keyword>
<proteinExistence type="predicted"/>
<dbReference type="RefSeq" id="WP_090745801.1">
    <property type="nucleotide sequence ID" value="NZ_FOBW01000008.1"/>
</dbReference>
<dbReference type="Proteomes" id="UP000198553">
    <property type="component" value="Unassembled WGS sequence"/>
</dbReference>